<dbReference type="KEGG" id="dpx:DAPPUDRAFT_314963"/>
<organism evidence="1 2">
    <name type="scientific">Daphnia pulex</name>
    <name type="common">Water flea</name>
    <dbReference type="NCBI Taxonomy" id="6669"/>
    <lineage>
        <taxon>Eukaryota</taxon>
        <taxon>Metazoa</taxon>
        <taxon>Ecdysozoa</taxon>
        <taxon>Arthropoda</taxon>
        <taxon>Crustacea</taxon>
        <taxon>Branchiopoda</taxon>
        <taxon>Diplostraca</taxon>
        <taxon>Cladocera</taxon>
        <taxon>Anomopoda</taxon>
        <taxon>Daphniidae</taxon>
        <taxon>Daphnia</taxon>
    </lineage>
</organism>
<dbReference type="EMBL" id="GL732535">
    <property type="protein sequence ID" value="EFX83933.1"/>
    <property type="molecule type" value="Genomic_DNA"/>
</dbReference>
<dbReference type="AlphaFoldDB" id="E9G885"/>
<evidence type="ECO:0000313" key="1">
    <source>
        <dbReference type="EMBL" id="EFX83933.1"/>
    </source>
</evidence>
<dbReference type="Proteomes" id="UP000000305">
    <property type="component" value="Unassembled WGS sequence"/>
</dbReference>
<accession>E9G885</accession>
<dbReference type="HOGENOM" id="CLU_2361829_0_0_1"/>
<protein>
    <submittedName>
        <fullName evidence="1">Uncharacterized protein</fullName>
    </submittedName>
</protein>
<reference evidence="1 2" key="1">
    <citation type="journal article" date="2011" name="Science">
        <title>The ecoresponsive genome of Daphnia pulex.</title>
        <authorList>
            <person name="Colbourne J.K."/>
            <person name="Pfrender M.E."/>
            <person name="Gilbert D."/>
            <person name="Thomas W.K."/>
            <person name="Tucker A."/>
            <person name="Oakley T.H."/>
            <person name="Tokishita S."/>
            <person name="Aerts A."/>
            <person name="Arnold G.J."/>
            <person name="Basu M.K."/>
            <person name="Bauer D.J."/>
            <person name="Caceres C.E."/>
            <person name="Carmel L."/>
            <person name="Casola C."/>
            <person name="Choi J.H."/>
            <person name="Detter J.C."/>
            <person name="Dong Q."/>
            <person name="Dusheyko S."/>
            <person name="Eads B.D."/>
            <person name="Frohlich T."/>
            <person name="Geiler-Samerotte K.A."/>
            <person name="Gerlach D."/>
            <person name="Hatcher P."/>
            <person name="Jogdeo S."/>
            <person name="Krijgsveld J."/>
            <person name="Kriventseva E.V."/>
            <person name="Kultz D."/>
            <person name="Laforsch C."/>
            <person name="Lindquist E."/>
            <person name="Lopez J."/>
            <person name="Manak J.R."/>
            <person name="Muller J."/>
            <person name="Pangilinan J."/>
            <person name="Patwardhan R.P."/>
            <person name="Pitluck S."/>
            <person name="Pritham E.J."/>
            <person name="Rechtsteiner A."/>
            <person name="Rho M."/>
            <person name="Rogozin I.B."/>
            <person name="Sakarya O."/>
            <person name="Salamov A."/>
            <person name="Schaack S."/>
            <person name="Shapiro H."/>
            <person name="Shiga Y."/>
            <person name="Skalitzky C."/>
            <person name="Smith Z."/>
            <person name="Souvorov A."/>
            <person name="Sung W."/>
            <person name="Tang Z."/>
            <person name="Tsuchiya D."/>
            <person name="Tu H."/>
            <person name="Vos H."/>
            <person name="Wang M."/>
            <person name="Wolf Y.I."/>
            <person name="Yamagata H."/>
            <person name="Yamada T."/>
            <person name="Ye Y."/>
            <person name="Shaw J.R."/>
            <person name="Andrews J."/>
            <person name="Crease T.J."/>
            <person name="Tang H."/>
            <person name="Lucas S.M."/>
            <person name="Robertson H.M."/>
            <person name="Bork P."/>
            <person name="Koonin E.V."/>
            <person name="Zdobnov E.M."/>
            <person name="Grigoriev I.V."/>
            <person name="Lynch M."/>
            <person name="Boore J.L."/>
        </authorList>
    </citation>
    <scope>NUCLEOTIDE SEQUENCE [LARGE SCALE GENOMIC DNA]</scope>
</reference>
<evidence type="ECO:0000313" key="2">
    <source>
        <dbReference type="Proteomes" id="UP000000305"/>
    </source>
</evidence>
<keyword evidence="2" id="KW-1185">Reference proteome</keyword>
<dbReference type="InParanoid" id="E9G885"/>
<proteinExistence type="predicted"/>
<gene>
    <name evidence="1" type="ORF">DAPPUDRAFT_314963</name>
</gene>
<sequence>MEYKNSDYVRIAGGEYFVQASNQLCWRCGAEPWDYVYIKSIGDIKGSQCTLKRNRRVVPRHLARLLTVRGLMHYCNQDNMSPRVWSSILAKPNRRD</sequence>
<name>E9G885_DAPPU</name>